<dbReference type="Proteomes" id="UP000807025">
    <property type="component" value="Unassembled WGS sequence"/>
</dbReference>
<dbReference type="AlphaFoldDB" id="A0A9P5ZH13"/>
<proteinExistence type="predicted"/>
<evidence type="ECO:0000313" key="2">
    <source>
        <dbReference type="Proteomes" id="UP000807025"/>
    </source>
</evidence>
<evidence type="ECO:0000313" key="1">
    <source>
        <dbReference type="EMBL" id="KAF9486980.1"/>
    </source>
</evidence>
<accession>A0A9P5ZH13</accession>
<organism evidence="1 2">
    <name type="scientific">Pleurotus eryngii</name>
    <name type="common">Boletus of the steppes</name>
    <dbReference type="NCBI Taxonomy" id="5323"/>
    <lineage>
        <taxon>Eukaryota</taxon>
        <taxon>Fungi</taxon>
        <taxon>Dikarya</taxon>
        <taxon>Basidiomycota</taxon>
        <taxon>Agaricomycotina</taxon>
        <taxon>Agaricomycetes</taxon>
        <taxon>Agaricomycetidae</taxon>
        <taxon>Agaricales</taxon>
        <taxon>Pleurotineae</taxon>
        <taxon>Pleurotaceae</taxon>
        <taxon>Pleurotus</taxon>
    </lineage>
</organism>
<comment type="caution">
    <text evidence="1">The sequence shown here is derived from an EMBL/GenBank/DDBJ whole genome shotgun (WGS) entry which is preliminary data.</text>
</comment>
<gene>
    <name evidence="1" type="ORF">BDN71DRAFT_1458973</name>
</gene>
<name>A0A9P5ZH13_PLEER</name>
<keyword evidence="2" id="KW-1185">Reference proteome</keyword>
<dbReference type="EMBL" id="MU154843">
    <property type="protein sequence ID" value="KAF9486980.1"/>
    <property type="molecule type" value="Genomic_DNA"/>
</dbReference>
<reference evidence="1" key="1">
    <citation type="submission" date="2020-11" db="EMBL/GenBank/DDBJ databases">
        <authorList>
            <consortium name="DOE Joint Genome Institute"/>
            <person name="Ahrendt S."/>
            <person name="Riley R."/>
            <person name="Andreopoulos W."/>
            <person name="Labutti K."/>
            <person name="Pangilinan J."/>
            <person name="Ruiz-Duenas F.J."/>
            <person name="Barrasa J.M."/>
            <person name="Sanchez-Garcia M."/>
            <person name="Camarero S."/>
            <person name="Miyauchi S."/>
            <person name="Serrano A."/>
            <person name="Linde D."/>
            <person name="Babiker R."/>
            <person name="Drula E."/>
            <person name="Ayuso-Fernandez I."/>
            <person name="Pacheco R."/>
            <person name="Padilla G."/>
            <person name="Ferreira P."/>
            <person name="Barriuso J."/>
            <person name="Kellner H."/>
            <person name="Castanera R."/>
            <person name="Alfaro M."/>
            <person name="Ramirez L."/>
            <person name="Pisabarro A.G."/>
            <person name="Kuo A."/>
            <person name="Tritt A."/>
            <person name="Lipzen A."/>
            <person name="He G."/>
            <person name="Yan M."/>
            <person name="Ng V."/>
            <person name="Cullen D."/>
            <person name="Martin F."/>
            <person name="Rosso M.-N."/>
            <person name="Henrissat B."/>
            <person name="Hibbett D."/>
            <person name="Martinez A.T."/>
            <person name="Grigoriev I.V."/>
        </authorList>
    </citation>
    <scope>NUCLEOTIDE SEQUENCE</scope>
    <source>
        <strain evidence="1">ATCC 90797</strain>
    </source>
</reference>
<protein>
    <submittedName>
        <fullName evidence="1">Uncharacterized protein</fullName>
    </submittedName>
</protein>
<sequence>MILFPLISGTVTRVFPTRITASSVLVGLHCQWLMAYDAGSGLIGKKPVVPPGVWTEEMETMMGFGPRRAVVYPGHGSGTLAHLGVV</sequence>